<sequence>MTRIFNRRLALAALALFVPFAVAGAGAGSAQTATGPAVSGGQAVTPGSAAVPGAGAGAQKFTGTMSGGNAGATAVPVGPDMAPSSTRADYPTPTIADYVFACMATNGNTQTALNQCSCSFDVVASLIPYSRYVEASTWLSMRQVSGENGSLFRSAAEGKAAIDDLRRAQAEAEIRCFE</sequence>
<evidence type="ECO:0000313" key="3">
    <source>
        <dbReference type="Proteomes" id="UP000664288"/>
    </source>
</evidence>
<evidence type="ECO:0000256" key="1">
    <source>
        <dbReference type="SAM" id="SignalP"/>
    </source>
</evidence>
<organism evidence="2 3">
    <name type="scientific">Jiella sonneratiae</name>
    <dbReference type="NCBI Taxonomy" id="2816856"/>
    <lineage>
        <taxon>Bacteria</taxon>
        <taxon>Pseudomonadati</taxon>
        <taxon>Pseudomonadota</taxon>
        <taxon>Alphaproteobacteria</taxon>
        <taxon>Hyphomicrobiales</taxon>
        <taxon>Aurantimonadaceae</taxon>
        <taxon>Jiella</taxon>
    </lineage>
</organism>
<gene>
    <name evidence="2" type="ORF">J1C47_13035</name>
</gene>
<feature type="signal peptide" evidence="1">
    <location>
        <begin position="1"/>
        <end position="23"/>
    </location>
</feature>
<keyword evidence="1" id="KW-0732">Signal</keyword>
<evidence type="ECO:0000313" key="2">
    <source>
        <dbReference type="EMBL" id="MBO0904566.1"/>
    </source>
</evidence>
<comment type="caution">
    <text evidence="2">The sequence shown here is derived from an EMBL/GenBank/DDBJ whole genome shotgun (WGS) entry which is preliminary data.</text>
</comment>
<reference evidence="2 3" key="1">
    <citation type="submission" date="2021-03" db="EMBL/GenBank/DDBJ databases">
        <title>Whole genome sequence of Jiella sp. MQZ13P-4.</title>
        <authorList>
            <person name="Tuo L."/>
        </authorList>
    </citation>
    <scope>NUCLEOTIDE SEQUENCE [LARGE SCALE GENOMIC DNA]</scope>
    <source>
        <strain evidence="2 3">MQZ13P-4</strain>
    </source>
</reference>
<accession>A0ABS3J4G0</accession>
<dbReference type="EMBL" id="JAFMPY010000013">
    <property type="protein sequence ID" value="MBO0904566.1"/>
    <property type="molecule type" value="Genomic_DNA"/>
</dbReference>
<proteinExistence type="predicted"/>
<name>A0ABS3J4G0_9HYPH</name>
<protein>
    <submittedName>
        <fullName evidence="2">Uncharacterized protein</fullName>
    </submittedName>
</protein>
<dbReference type="Proteomes" id="UP000664288">
    <property type="component" value="Unassembled WGS sequence"/>
</dbReference>
<keyword evidence="3" id="KW-1185">Reference proteome</keyword>
<feature type="chain" id="PRO_5047290189" evidence="1">
    <location>
        <begin position="24"/>
        <end position="178"/>
    </location>
</feature>
<dbReference type="RefSeq" id="WP_207351213.1">
    <property type="nucleotide sequence ID" value="NZ_JAFMPY010000013.1"/>
</dbReference>